<evidence type="ECO:0000313" key="2">
    <source>
        <dbReference type="EMBL" id="AEG59491.1"/>
    </source>
</evidence>
<sequence length="117" mass="13301">MTEELIKETRLTCQEYLPRLIQATSGIVYDIQSGNEAGAMSILPNVIDGLQWLVEAVQGIQQNGCNLSITIASLTKHFEELERALEVRDYVLTADLFEYEITPTLEEWLKKVKLTEQ</sequence>
<dbReference type="Pfam" id="PF26154">
    <property type="entry name" value="DUF8042"/>
    <property type="match status" value="1"/>
</dbReference>
<dbReference type="RefSeq" id="WP_013841262.1">
    <property type="nucleotide sequence ID" value="NC_015589.1"/>
</dbReference>
<name>F6DNP6_DESRL</name>
<evidence type="ECO:0000259" key="1">
    <source>
        <dbReference type="Pfam" id="PF26154"/>
    </source>
</evidence>
<dbReference type="KEGG" id="dru:Desru_1216"/>
<dbReference type="InterPro" id="IPR058355">
    <property type="entry name" value="DUF8042"/>
</dbReference>
<dbReference type="OrthoDB" id="1683192at2"/>
<protein>
    <recommendedName>
        <fullName evidence="1">DUF8042 domain-containing protein</fullName>
    </recommendedName>
</protein>
<dbReference type="STRING" id="696281.Desru_1216"/>
<gene>
    <name evidence="2" type="ordered locus">Desru_1216</name>
</gene>
<feature type="domain" description="DUF8042" evidence="1">
    <location>
        <begin position="14"/>
        <end position="113"/>
    </location>
</feature>
<accession>F6DNP6</accession>
<organism evidence="2 3">
    <name type="scientific">Desulforamulus ruminis (strain ATCC 23193 / DSM 2154 / NCIMB 8452 / DL)</name>
    <name type="common">Desulfotomaculum ruminis</name>
    <dbReference type="NCBI Taxonomy" id="696281"/>
    <lineage>
        <taxon>Bacteria</taxon>
        <taxon>Bacillati</taxon>
        <taxon>Bacillota</taxon>
        <taxon>Clostridia</taxon>
        <taxon>Eubacteriales</taxon>
        <taxon>Peptococcaceae</taxon>
        <taxon>Desulforamulus</taxon>
    </lineage>
</organism>
<evidence type="ECO:0000313" key="3">
    <source>
        <dbReference type="Proteomes" id="UP000009234"/>
    </source>
</evidence>
<dbReference type="AlphaFoldDB" id="F6DNP6"/>
<reference evidence="2 3" key="2">
    <citation type="journal article" date="2012" name="Stand. Genomic Sci.">
        <title>Complete genome sequence of the sulfate-reducing firmicute Desulfotomaculum ruminis type strain (DL(T)).</title>
        <authorList>
            <person name="Spring S."/>
            <person name="Visser M."/>
            <person name="Lu M."/>
            <person name="Copeland A."/>
            <person name="Lapidus A."/>
            <person name="Lucas S."/>
            <person name="Cheng J.F."/>
            <person name="Han C."/>
            <person name="Tapia R."/>
            <person name="Goodwin L.A."/>
            <person name="Pitluck S."/>
            <person name="Ivanova N."/>
            <person name="Land M."/>
            <person name="Hauser L."/>
            <person name="Larimer F."/>
            <person name="Rohde M."/>
            <person name="Goker M."/>
            <person name="Detter J.C."/>
            <person name="Kyrpides N.C."/>
            <person name="Woyke T."/>
            <person name="Schaap P.J."/>
            <person name="Plugge C.M."/>
            <person name="Muyzer G."/>
            <person name="Kuever J."/>
            <person name="Pereira I.A."/>
            <person name="Parshina S.N."/>
            <person name="Bernier-Latmani R."/>
            <person name="Stams A.J."/>
            <person name="Klenk H.P."/>
        </authorList>
    </citation>
    <scope>NUCLEOTIDE SEQUENCE [LARGE SCALE GENOMIC DNA]</scope>
    <source>
        <strain evidence="3">ATCC 23193 / DSM 2154 / NCIB 8452 / DL</strain>
    </source>
</reference>
<keyword evidence="3" id="KW-1185">Reference proteome</keyword>
<reference evidence="3" key="1">
    <citation type="submission" date="2011-05" db="EMBL/GenBank/DDBJ databases">
        <title>Complete sequence of Desulfotomaculum ruminis DSM 2154.</title>
        <authorList>
            <person name="Lucas S."/>
            <person name="Copeland A."/>
            <person name="Lapidus A."/>
            <person name="Cheng J.-F."/>
            <person name="Goodwin L."/>
            <person name="Pitluck S."/>
            <person name="Lu M."/>
            <person name="Detter J.C."/>
            <person name="Han C."/>
            <person name="Tapia R."/>
            <person name="Land M."/>
            <person name="Hauser L."/>
            <person name="Kyrpides N."/>
            <person name="Ivanova N."/>
            <person name="Mikhailova N."/>
            <person name="Pagani I."/>
            <person name="Stams A.J.M."/>
            <person name="Plugge C.M."/>
            <person name="Muyzer G."/>
            <person name="Kuever J."/>
            <person name="Parshina S.N."/>
            <person name="Ivanova A.E."/>
            <person name="Nazina T.N."/>
            <person name="Brambilla E."/>
            <person name="Spring S."/>
            <person name="Klenk H.-P."/>
            <person name="Woyke T."/>
        </authorList>
    </citation>
    <scope>NUCLEOTIDE SEQUENCE [LARGE SCALE GENOMIC DNA]</scope>
    <source>
        <strain evidence="3">ATCC 23193 / DSM 2154 / NCIB 8452 / DL</strain>
    </source>
</reference>
<dbReference type="EMBL" id="CP002780">
    <property type="protein sequence ID" value="AEG59491.1"/>
    <property type="molecule type" value="Genomic_DNA"/>
</dbReference>
<dbReference type="HOGENOM" id="CLU_165982_1_0_9"/>
<dbReference type="eggNOG" id="ENOG5030F7K">
    <property type="taxonomic scope" value="Bacteria"/>
</dbReference>
<dbReference type="Proteomes" id="UP000009234">
    <property type="component" value="Chromosome"/>
</dbReference>
<proteinExistence type="predicted"/>